<dbReference type="AlphaFoldDB" id="A0A934S1R5"/>
<protein>
    <submittedName>
        <fullName evidence="2">Uncharacterized protein</fullName>
    </submittedName>
</protein>
<dbReference type="Proteomes" id="UP000617628">
    <property type="component" value="Unassembled WGS sequence"/>
</dbReference>
<dbReference type="EMBL" id="JAENIL010000048">
    <property type="protein sequence ID" value="MBK1879449.1"/>
    <property type="molecule type" value="Genomic_DNA"/>
</dbReference>
<keyword evidence="1" id="KW-0472">Membrane</keyword>
<feature type="transmembrane region" description="Helical" evidence="1">
    <location>
        <begin position="41"/>
        <end position="61"/>
    </location>
</feature>
<keyword evidence="1" id="KW-1133">Transmembrane helix</keyword>
<accession>A0A934S1R5</accession>
<feature type="transmembrane region" description="Helical" evidence="1">
    <location>
        <begin position="12"/>
        <end position="29"/>
    </location>
</feature>
<reference evidence="2" key="1">
    <citation type="submission" date="2021-01" db="EMBL/GenBank/DDBJ databases">
        <title>Modified the classification status of verrucomicrobia.</title>
        <authorList>
            <person name="Feng X."/>
        </authorList>
    </citation>
    <scope>NUCLEOTIDE SEQUENCE</scope>
    <source>
        <strain evidence="2">KCTC 13126</strain>
    </source>
</reference>
<keyword evidence="1" id="KW-0812">Transmembrane</keyword>
<evidence type="ECO:0000313" key="2">
    <source>
        <dbReference type="EMBL" id="MBK1879449.1"/>
    </source>
</evidence>
<name>A0A934S1R5_9BACT</name>
<evidence type="ECO:0000313" key="3">
    <source>
        <dbReference type="Proteomes" id="UP000617628"/>
    </source>
</evidence>
<comment type="caution">
    <text evidence="2">The sequence shown here is derived from an EMBL/GenBank/DDBJ whole genome shotgun (WGS) entry which is preliminary data.</text>
</comment>
<dbReference type="RefSeq" id="WP_200357662.1">
    <property type="nucleotide sequence ID" value="NZ_JAENIL010000048.1"/>
</dbReference>
<gene>
    <name evidence="2" type="ORF">JIN87_21365</name>
</gene>
<evidence type="ECO:0000256" key="1">
    <source>
        <dbReference type="SAM" id="Phobius"/>
    </source>
</evidence>
<sequence length="79" mass="8833">MSKVLKVTPKTIVFDIVLCGIVWLLFTLWFKPHVPSEDATIINLVAGFTALPAAGTFYLCLQMFKVTLAHQRQLKAAKK</sequence>
<organism evidence="2 3">
    <name type="scientific">Pelagicoccus mobilis</name>
    <dbReference type="NCBI Taxonomy" id="415221"/>
    <lineage>
        <taxon>Bacteria</taxon>
        <taxon>Pseudomonadati</taxon>
        <taxon>Verrucomicrobiota</taxon>
        <taxon>Opitutia</taxon>
        <taxon>Puniceicoccales</taxon>
        <taxon>Pelagicoccaceae</taxon>
        <taxon>Pelagicoccus</taxon>
    </lineage>
</organism>
<keyword evidence="3" id="KW-1185">Reference proteome</keyword>
<proteinExistence type="predicted"/>